<dbReference type="GO" id="GO:0004725">
    <property type="term" value="F:protein tyrosine phosphatase activity"/>
    <property type="evidence" value="ECO:0007669"/>
    <property type="project" value="TreeGrafter"/>
</dbReference>
<dbReference type="EMBL" id="FAOZ01000001">
    <property type="protein sequence ID" value="CUU53804.1"/>
    <property type="molecule type" value="Genomic_DNA"/>
</dbReference>
<dbReference type="AlphaFoldDB" id="A0A0S4QGH3"/>
<name>A0A0S4QGH3_9ACTN</name>
<keyword evidence="3" id="KW-1185">Reference proteome</keyword>
<proteinExistence type="predicted"/>
<protein>
    <submittedName>
        <fullName evidence="2">Protein-tyrosine phosphatase</fullName>
    </submittedName>
</protein>
<gene>
    <name evidence="2" type="ORF">Ga0074812_101302</name>
</gene>
<dbReference type="SUPFAM" id="SSF52788">
    <property type="entry name" value="Phosphotyrosine protein phosphatases I"/>
    <property type="match status" value="1"/>
</dbReference>
<feature type="domain" description="Phosphotyrosine protein phosphatase I" evidence="1">
    <location>
        <begin position="15"/>
        <end position="216"/>
    </location>
</feature>
<dbReference type="InterPro" id="IPR023485">
    <property type="entry name" value="Ptyr_pPase"/>
</dbReference>
<dbReference type="PANTHER" id="PTHR11717">
    <property type="entry name" value="LOW MOLECULAR WEIGHT PROTEIN TYROSINE PHOSPHATASE"/>
    <property type="match status" value="1"/>
</dbReference>
<dbReference type="SMART" id="SM00226">
    <property type="entry name" value="LMWPc"/>
    <property type="match status" value="1"/>
</dbReference>
<organism evidence="2 3">
    <name type="scientific">Parafrankia irregularis</name>
    <dbReference type="NCBI Taxonomy" id="795642"/>
    <lineage>
        <taxon>Bacteria</taxon>
        <taxon>Bacillati</taxon>
        <taxon>Actinomycetota</taxon>
        <taxon>Actinomycetes</taxon>
        <taxon>Frankiales</taxon>
        <taxon>Frankiaceae</taxon>
        <taxon>Parafrankia</taxon>
    </lineage>
</organism>
<dbReference type="InterPro" id="IPR036196">
    <property type="entry name" value="Ptyr_pPase_sf"/>
</dbReference>
<dbReference type="Pfam" id="PF01451">
    <property type="entry name" value="LMWPc"/>
    <property type="match status" value="1"/>
</dbReference>
<dbReference type="PANTHER" id="PTHR11717:SF31">
    <property type="entry name" value="LOW MOLECULAR WEIGHT PROTEIN-TYROSINE-PHOSPHATASE ETP-RELATED"/>
    <property type="match status" value="1"/>
</dbReference>
<sequence length="242" mass="25740">MAVGHLKAVQDRASWSVLIVCTGNICRSPVAERLAVAGLTRLMARVGLREPLARAAAVSSAGVQARVGEPMHPLASAVLDEHGVDDAGFRARQLTTAMAERADLVLCATRQHRADVVTLAPRAVRRSFTLREFARLADWALADGRLASLEPEVGIQPEHLRVAGMALTDAAAAARGMTRPSAPEHDDIADPLGGNLEAFRDCADIIDAAVRSVETVLTSLLLPHPAAVHRGPEKINNHCSKD</sequence>
<reference evidence="3" key="1">
    <citation type="submission" date="2015-11" db="EMBL/GenBank/DDBJ databases">
        <authorList>
            <person name="Varghese N."/>
        </authorList>
    </citation>
    <scope>NUCLEOTIDE SEQUENCE [LARGE SCALE GENOMIC DNA]</scope>
    <source>
        <strain evidence="3">DSM 45899</strain>
    </source>
</reference>
<evidence type="ECO:0000313" key="3">
    <source>
        <dbReference type="Proteomes" id="UP000198802"/>
    </source>
</evidence>
<dbReference type="Gene3D" id="3.40.50.2300">
    <property type="match status" value="1"/>
</dbReference>
<dbReference type="Proteomes" id="UP000198802">
    <property type="component" value="Unassembled WGS sequence"/>
</dbReference>
<accession>A0A0S4QGH3</accession>
<evidence type="ECO:0000313" key="2">
    <source>
        <dbReference type="EMBL" id="CUU53804.1"/>
    </source>
</evidence>
<evidence type="ECO:0000259" key="1">
    <source>
        <dbReference type="SMART" id="SM00226"/>
    </source>
</evidence>
<dbReference type="InterPro" id="IPR050438">
    <property type="entry name" value="LMW_PTPase"/>
</dbReference>